<keyword evidence="1" id="KW-1133">Transmembrane helix</keyword>
<reference evidence="2" key="1">
    <citation type="submission" date="2016-10" db="EMBL/GenBank/DDBJ databases">
        <authorList>
            <person name="de Groot N.N."/>
        </authorList>
    </citation>
    <scope>NUCLEOTIDE SEQUENCE</scope>
</reference>
<organism evidence="2">
    <name type="scientific">hydrothermal vent metagenome</name>
    <dbReference type="NCBI Taxonomy" id="652676"/>
    <lineage>
        <taxon>unclassified sequences</taxon>
        <taxon>metagenomes</taxon>
        <taxon>ecological metagenomes</taxon>
    </lineage>
</organism>
<evidence type="ECO:0000256" key="1">
    <source>
        <dbReference type="SAM" id="Phobius"/>
    </source>
</evidence>
<dbReference type="AlphaFoldDB" id="A0A1W1CBZ0"/>
<name>A0A1W1CBZ0_9ZZZZ</name>
<protein>
    <submittedName>
        <fullName evidence="2">Uncharacterized protein</fullName>
    </submittedName>
</protein>
<sequence length="44" mass="4938">MKKFAPLIILGIFLAGIVWMIFGMKSAMDMADHTKVKKIEATLK</sequence>
<proteinExistence type="predicted"/>
<evidence type="ECO:0000313" key="2">
    <source>
        <dbReference type="EMBL" id="SFV63221.1"/>
    </source>
</evidence>
<keyword evidence="1" id="KW-0812">Transmembrane</keyword>
<dbReference type="EMBL" id="FPHC01000067">
    <property type="protein sequence ID" value="SFV63221.1"/>
    <property type="molecule type" value="Genomic_DNA"/>
</dbReference>
<feature type="transmembrane region" description="Helical" evidence="1">
    <location>
        <begin position="6"/>
        <end position="28"/>
    </location>
</feature>
<keyword evidence="1" id="KW-0472">Membrane</keyword>
<gene>
    <name evidence="2" type="ORF">MNB_SV-6-582</name>
</gene>
<accession>A0A1W1CBZ0</accession>